<dbReference type="InterPro" id="IPR036875">
    <property type="entry name" value="Znf_CCHC_sf"/>
</dbReference>
<dbReference type="SUPFAM" id="SSF57756">
    <property type="entry name" value="Retrovirus zinc finger-like domains"/>
    <property type="match status" value="1"/>
</dbReference>
<protein>
    <submittedName>
        <fullName evidence="5">Uncharacterized protein LOC108808229</fullName>
    </submittedName>
</protein>
<dbReference type="GeneID" id="108808229"/>
<sequence length="317" mass="36141">MAEVKEETANNKETGPASVKFPMLTPTNYTVWCMKMKIALKVSEVWETIDPGIKDEKKNNMGIAYLFQSIPEALVLQVGDLDMAKGVWDAIKARNLGAERVKEARLQTLMTEFDRLKMKDGDTIDAFVGKLSEISSKASALGEIIEEPKLVKKFLKSLPRKRYIQIVASIEQMLDLKNTTFEDIVGRLKTYKERIAEEDDDLNDDQTKLMYADSPQDGYGNYNGGRGRGRNNRGTWRGRGRGRQSAFQSQREAYRQRQSGDISHITCFRCDKLGHYASDCPDKQLKLQETTEKIDEDTQEADKLMMNEVVYLNENKI</sequence>
<dbReference type="PROSITE" id="PS50158">
    <property type="entry name" value="ZF_CCHC"/>
    <property type="match status" value="1"/>
</dbReference>
<evidence type="ECO:0000256" key="1">
    <source>
        <dbReference type="PROSITE-ProRule" id="PRU00047"/>
    </source>
</evidence>
<evidence type="ECO:0000259" key="3">
    <source>
        <dbReference type="PROSITE" id="PS50158"/>
    </source>
</evidence>
<evidence type="ECO:0000313" key="5">
    <source>
        <dbReference type="RefSeq" id="XP_018435910.1"/>
    </source>
</evidence>
<feature type="compositionally biased region" description="Basic residues" evidence="2">
    <location>
        <begin position="227"/>
        <end position="242"/>
    </location>
</feature>
<gene>
    <name evidence="5" type="primary">LOC108808229</name>
</gene>
<dbReference type="InterPro" id="IPR001878">
    <property type="entry name" value="Znf_CCHC"/>
</dbReference>
<dbReference type="KEGG" id="rsz:108808229"/>
<dbReference type="Gene3D" id="4.10.60.10">
    <property type="entry name" value="Zinc finger, CCHC-type"/>
    <property type="match status" value="1"/>
</dbReference>
<dbReference type="GO" id="GO:0008270">
    <property type="term" value="F:zinc ion binding"/>
    <property type="evidence" value="ECO:0007669"/>
    <property type="project" value="UniProtKB-KW"/>
</dbReference>
<dbReference type="OrthoDB" id="1107393at2759"/>
<proteinExistence type="predicted"/>
<keyword evidence="1" id="KW-0862">Zinc</keyword>
<accession>A0A6J0JJT4</accession>
<dbReference type="AlphaFoldDB" id="A0A6J0JJT4"/>
<dbReference type="PANTHER" id="PTHR35317:SF44">
    <property type="entry name" value="RNA-DIRECTED DNA POLYMERASE"/>
    <property type="match status" value="1"/>
</dbReference>
<dbReference type="Pfam" id="PF00098">
    <property type="entry name" value="zf-CCHC"/>
    <property type="match status" value="1"/>
</dbReference>
<reference evidence="4" key="1">
    <citation type="journal article" date="2019" name="Database">
        <title>The radish genome database (RadishGD): an integrated information resource for radish genomics.</title>
        <authorList>
            <person name="Yu H.J."/>
            <person name="Baek S."/>
            <person name="Lee Y.J."/>
            <person name="Cho A."/>
            <person name="Mun J.H."/>
        </authorList>
    </citation>
    <scope>NUCLEOTIDE SEQUENCE [LARGE SCALE GENOMIC DNA]</scope>
    <source>
        <strain evidence="4">cv. WK10039</strain>
    </source>
</reference>
<organism evidence="4 5">
    <name type="scientific">Raphanus sativus</name>
    <name type="common">Radish</name>
    <name type="synonym">Raphanus raphanistrum var. sativus</name>
    <dbReference type="NCBI Taxonomy" id="3726"/>
    <lineage>
        <taxon>Eukaryota</taxon>
        <taxon>Viridiplantae</taxon>
        <taxon>Streptophyta</taxon>
        <taxon>Embryophyta</taxon>
        <taxon>Tracheophyta</taxon>
        <taxon>Spermatophyta</taxon>
        <taxon>Magnoliopsida</taxon>
        <taxon>eudicotyledons</taxon>
        <taxon>Gunneridae</taxon>
        <taxon>Pentapetalae</taxon>
        <taxon>rosids</taxon>
        <taxon>malvids</taxon>
        <taxon>Brassicales</taxon>
        <taxon>Brassicaceae</taxon>
        <taxon>Brassiceae</taxon>
        <taxon>Raphanus</taxon>
    </lineage>
</organism>
<dbReference type="Proteomes" id="UP000504610">
    <property type="component" value="Chromosome 6"/>
</dbReference>
<keyword evidence="1" id="KW-0863">Zinc-finger</keyword>
<keyword evidence="1" id="KW-0479">Metal-binding</keyword>
<dbReference type="Pfam" id="PF14223">
    <property type="entry name" value="Retrotran_gag_2"/>
    <property type="match status" value="1"/>
</dbReference>
<feature type="domain" description="CCHC-type" evidence="3">
    <location>
        <begin position="267"/>
        <end position="282"/>
    </location>
</feature>
<reference evidence="5" key="2">
    <citation type="submission" date="2025-08" db="UniProtKB">
        <authorList>
            <consortium name="RefSeq"/>
        </authorList>
    </citation>
    <scope>IDENTIFICATION</scope>
    <source>
        <tissue evidence="5">Leaf</tissue>
    </source>
</reference>
<dbReference type="SMART" id="SM00343">
    <property type="entry name" value="ZnF_C2HC"/>
    <property type="match status" value="1"/>
</dbReference>
<evidence type="ECO:0000313" key="4">
    <source>
        <dbReference type="Proteomes" id="UP000504610"/>
    </source>
</evidence>
<dbReference type="RefSeq" id="XP_018435910.1">
    <property type="nucleotide sequence ID" value="XM_018580408.1"/>
</dbReference>
<evidence type="ECO:0000256" key="2">
    <source>
        <dbReference type="SAM" id="MobiDB-lite"/>
    </source>
</evidence>
<dbReference type="PANTHER" id="PTHR35317">
    <property type="entry name" value="OS04G0629600 PROTEIN"/>
    <property type="match status" value="1"/>
</dbReference>
<name>A0A6J0JJT4_RAPSA</name>
<keyword evidence="4" id="KW-1185">Reference proteome</keyword>
<dbReference type="GO" id="GO:0003676">
    <property type="term" value="F:nucleic acid binding"/>
    <property type="evidence" value="ECO:0007669"/>
    <property type="project" value="InterPro"/>
</dbReference>
<feature type="region of interest" description="Disordered" evidence="2">
    <location>
        <begin position="211"/>
        <end position="249"/>
    </location>
</feature>